<dbReference type="RefSeq" id="WP_109333676.1">
    <property type="nucleotide sequence ID" value="NZ_CP029358.1"/>
</dbReference>
<dbReference type="Proteomes" id="UP000245629">
    <property type="component" value="Plasmid unnamed3"/>
</dbReference>
<proteinExistence type="predicted"/>
<protein>
    <submittedName>
        <fullName evidence="1">Uncharacterized protein</fullName>
    </submittedName>
</protein>
<geneLocation type="plasmid" evidence="1 2">
    <name>unnamed3</name>
</geneLocation>
<sequence>MAEDFDNGPSGIIASPAWQFIRPVPPGKFLRLSFQFNAAWENMIWICNANTRELLQNRGNYFRSRDDFVTDIGRISAVGLVAYHKLISPEASDAGDYPWRQSPMAVIRDDGVVAVVGFNDEGGPGFNQAVCVVSTVS</sequence>
<name>A0A2S2CZN9_9PROT</name>
<keyword evidence="2" id="KW-1185">Reference proteome</keyword>
<evidence type="ECO:0000313" key="2">
    <source>
        <dbReference type="Proteomes" id="UP000245629"/>
    </source>
</evidence>
<dbReference type="EMBL" id="CP029358">
    <property type="protein sequence ID" value="AWK89908.1"/>
    <property type="molecule type" value="Genomic_DNA"/>
</dbReference>
<dbReference type="KEGG" id="azz:DEW08_28240"/>
<gene>
    <name evidence="1" type="ORF">DEW08_28240</name>
</gene>
<evidence type="ECO:0000313" key="1">
    <source>
        <dbReference type="EMBL" id="AWK89908.1"/>
    </source>
</evidence>
<dbReference type="AlphaFoldDB" id="A0A2S2CZN9"/>
<accession>A0A2S2CZN9</accession>
<keyword evidence="1" id="KW-0614">Plasmid</keyword>
<reference evidence="2" key="1">
    <citation type="submission" date="2018-05" db="EMBL/GenBank/DDBJ databases">
        <title>Azospirillum thermophila sp. nov., a novel isolated from hot spring.</title>
        <authorList>
            <person name="Zhao Z."/>
        </authorList>
    </citation>
    <scope>NUCLEOTIDE SEQUENCE [LARGE SCALE GENOMIC DNA]</scope>
    <source>
        <strain evidence="2">CFH 70021</strain>
        <plasmid evidence="2">unnamed3</plasmid>
    </source>
</reference>
<organism evidence="1 2">
    <name type="scientific">Azospirillum thermophilum</name>
    <dbReference type="NCBI Taxonomy" id="2202148"/>
    <lineage>
        <taxon>Bacteria</taxon>
        <taxon>Pseudomonadati</taxon>
        <taxon>Pseudomonadota</taxon>
        <taxon>Alphaproteobacteria</taxon>
        <taxon>Rhodospirillales</taxon>
        <taxon>Azospirillaceae</taxon>
        <taxon>Azospirillum</taxon>
    </lineage>
</organism>